<keyword evidence="1" id="KW-0812">Transmembrane</keyword>
<feature type="transmembrane region" description="Helical" evidence="1">
    <location>
        <begin position="21"/>
        <end position="42"/>
    </location>
</feature>
<name>A0A914YFW2_9BILA</name>
<accession>A0A914YFW2</accession>
<organism evidence="2 3">
    <name type="scientific">Panagrolaimus superbus</name>
    <dbReference type="NCBI Taxonomy" id="310955"/>
    <lineage>
        <taxon>Eukaryota</taxon>
        <taxon>Metazoa</taxon>
        <taxon>Ecdysozoa</taxon>
        <taxon>Nematoda</taxon>
        <taxon>Chromadorea</taxon>
        <taxon>Rhabditida</taxon>
        <taxon>Tylenchina</taxon>
        <taxon>Panagrolaimomorpha</taxon>
        <taxon>Panagrolaimoidea</taxon>
        <taxon>Panagrolaimidae</taxon>
        <taxon>Panagrolaimus</taxon>
    </lineage>
</organism>
<protein>
    <submittedName>
        <fullName evidence="3">Uncharacterized protein</fullName>
    </submittedName>
</protein>
<evidence type="ECO:0000256" key="1">
    <source>
        <dbReference type="SAM" id="Phobius"/>
    </source>
</evidence>
<dbReference type="AlphaFoldDB" id="A0A914YFW2"/>
<dbReference type="Proteomes" id="UP000887577">
    <property type="component" value="Unplaced"/>
</dbReference>
<dbReference type="WBParaSite" id="PSU_v2.g18204.t1">
    <property type="protein sequence ID" value="PSU_v2.g18204.t1"/>
    <property type="gene ID" value="PSU_v2.g18204"/>
</dbReference>
<reference evidence="3" key="1">
    <citation type="submission" date="2022-11" db="UniProtKB">
        <authorList>
            <consortium name="WormBaseParasite"/>
        </authorList>
    </citation>
    <scope>IDENTIFICATION</scope>
</reference>
<proteinExistence type="predicted"/>
<sequence length="133" mass="14805">MLSKDSLRKNHPEKVLLAQSILSSIFLLGSTLTSWLASVNGILSTETKKTPEVDRALSLQLFFSAISQSFYASHHYLGLILLLIMSQSFRNSYLQFYGIKRVSDKVSKMVKSDSMSNVTVISASSLKPKPTLF</sequence>
<evidence type="ECO:0000313" key="3">
    <source>
        <dbReference type="WBParaSite" id="PSU_v2.g18204.t1"/>
    </source>
</evidence>
<keyword evidence="2" id="KW-1185">Reference proteome</keyword>
<feature type="transmembrane region" description="Helical" evidence="1">
    <location>
        <begin position="62"/>
        <end position="84"/>
    </location>
</feature>
<evidence type="ECO:0000313" key="2">
    <source>
        <dbReference type="Proteomes" id="UP000887577"/>
    </source>
</evidence>
<keyword evidence="1" id="KW-0472">Membrane</keyword>
<keyword evidence="1" id="KW-1133">Transmembrane helix</keyword>